<proteinExistence type="predicted"/>
<protein>
    <submittedName>
        <fullName evidence="1">Uncharacterized protein</fullName>
    </submittedName>
</protein>
<sequence length="85" mass="9822">MAAGRKSPKWFRQVSRCPRQRRAARPRTWHQVVKGEEESRGESLRFVWVERFSKVAKDDLFLAKNNIIAANAKLAGNEYICGYAI</sequence>
<evidence type="ECO:0000313" key="2">
    <source>
        <dbReference type="Proteomes" id="UP000266188"/>
    </source>
</evidence>
<name>A0A3A2Z193_9EURO</name>
<dbReference type="Proteomes" id="UP000266188">
    <property type="component" value="Unassembled WGS sequence"/>
</dbReference>
<comment type="caution">
    <text evidence="1">The sequence shown here is derived from an EMBL/GenBank/DDBJ whole genome shotgun (WGS) entry which is preliminary data.</text>
</comment>
<dbReference type="AlphaFoldDB" id="A0A3A2Z193"/>
<organism evidence="1 2">
    <name type="scientific">Aspergillus sclerotialis</name>
    <dbReference type="NCBI Taxonomy" id="2070753"/>
    <lineage>
        <taxon>Eukaryota</taxon>
        <taxon>Fungi</taxon>
        <taxon>Dikarya</taxon>
        <taxon>Ascomycota</taxon>
        <taxon>Pezizomycotina</taxon>
        <taxon>Eurotiomycetes</taxon>
        <taxon>Eurotiomycetidae</taxon>
        <taxon>Eurotiales</taxon>
        <taxon>Aspergillaceae</taxon>
        <taxon>Aspergillus</taxon>
        <taxon>Aspergillus subgen. Polypaecilum</taxon>
    </lineage>
</organism>
<keyword evidence="2" id="KW-1185">Reference proteome</keyword>
<gene>
    <name evidence="1" type="ORF">PHISCL_10801</name>
</gene>
<reference evidence="2" key="1">
    <citation type="submission" date="2017-02" db="EMBL/GenBank/DDBJ databases">
        <authorList>
            <person name="Tafer H."/>
            <person name="Lopandic K."/>
        </authorList>
    </citation>
    <scope>NUCLEOTIDE SEQUENCE [LARGE SCALE GENOMIC DNA]</scope>
    <source>
        <strain evidence="2">CBS 366.77</strain>
    </source>
</reference>
<evidence type="ECO:0000313" key="1">
    <source>
        <dbReference type="EMBL" id="RJE16862.1"/>
    </source>
</evidence>
<dbReference type="EMBL" id="MVGC01002360">
    <property type="protein sequence ID" value="RJE16862.1"/>
    <property type="molecule type" value="Genomic_DNA"/>
</dbReference>
<accession>A0A3A2Z193</accession>